<accession>A0A1C5ACH4</accession>
<keyword evidence="2" id="KW-1185">Reference proteome</keyword>
<protein>
    <submittedName>
        <fullName evidence="1">Uncharacterized protein</fullName>
    </submittedName>
</protein>
<evidence type="ECO:0000313" key="1">
    <source>
        <dbReference type="EMBL" id="SCF42903.1"/>
    </source>
</evidence>
<dbReference type="EMBL" id="FMCT01000012">
    <property type="protein sequence ID" value="SCF42903.1"/>
    <property type="molecule type" value="Genomic_DNA"/>
</dbReference>
<dbReference type="AlphaFoldDB" id="A0A1C5ACH4"/>
<sequence length="67" mass="6950">MSVEVVSESSGNPPVACAFPTRPGVAGHILACQLCPASGTYWRGAPTAEVCRYDKPAAEQSQEGAEL</sequence>
<dbReference type="Proteomes" id="UP000183585">
    <property type="component" value="Unassembled WGS sequence"/>
</dbReference>
<name>A0A1C5ACH4_9ACTN</name>
<proteinExistence type="predicted"/>
<organism evidence="1 2">
    <name type="scientific">Micromonospora carbonacea</name>
    <dbReference type="NCBI Taxonomy" id="47853"/>
    <lineage>
        <taxon>Bacteria</taxon>
        <taxon>Bacillati</taxon>
        <taxon>Actinomycetota</taxon>
        <taxon>Actinomycetes</taxon>
        <taxon>Micromonosporales</taxon>
        <taxon>Micromonosporaceae</taxon>
        <taxon>Micromonospora</taxon>
    </lineage>
</organism>
<reference evidence="2" key="1">
    <citation type="submission" date="2016-06" db="EMBL/GenBank/DDBJ databases">
        <authorList>
            <person name="Varghese N."/>
            <person name="Submissions Spin"/>
        </authorList>
    </citation>
    <scope>NUCLEOTIDE SEQUENCE [LARGE SCALE GENOMIC DNA]</scope>
    <source>
        <strain evidence="2">DSM 43168</strain>
    </source>
</reference>
<evidence type="ECO:0000313" key="2">
    <source>
        <dbReference type="Proteomes" id="UP000183585"/>
    </source>
</evidence>
<dbReference type="RefSeq" id="WP_141723954.1">
    <property type="nucleotide sequence ID" value="NZ_FMCT01000012.1"/>
</dbReference>
<gene>
    <name evidence="1" type="ORF">GA0070563_112152</name>
</gene>